<accession>A0AAU9PDV2</accession>
<reference evidence="1 2" key="1">
    <citation type="submission" date="2022-01" db="EMBL/GenBank/DDBJ databases">
        <authorList>
            <person name="Xiong W."/>
            <person name="Schranz E."/>
        </authorList>
    </citation>
    <scope>NUCLEOTIDE SEQUENCE [LARGE SCALE GENOMIC DNA]</scope>
</reference>
<comment type="caution">
    <text evidence="1">The sequence shown here is derived from an EMBL/GenBank/DDBJ whole genome shotgun (WGS) entry which is preliminary data.</text>
</comment>
<keyword evidence="2" id="KW-1185">Reference proteome</keyword>
<dbReference type="AlphaFoldDB" id="A0AAU9PDV2"/>
<protein>
    <submittedName>
        <fullName evidence="1">Uncharacterized protein</fullName>
    </submittedName>
</protein>
<organism evidence="1 2">
    <name type="scientific">Lactuca virosa</name>
    <dbReference type="NCBI Taxonomy" id="75947"/>
    <lineage>
        <taxon>Eukaryota</taxon>
        <taxon>Viridiplantae</taxon>
        <taxon>Streptophyta</taxon>
        <taxon>Embryophyta</taxon>
        <taxon>Tracheophyta</taxon>
        <taxon>Spermatophyta</taxon>
        <taxon>Magnoliopsida</taxon>
        <taxon>eudicotyledons</taxon>
        <taxon>Gunneridae</taxon>
        <taxon>Pentapetalae</taxon>
        <taxon>asterids</taxon>
        <taxon>campanulids</taxon>
        <taxon>Asterales</taxon>
        <taxon>Asteraceae</taxon>
        <taxon>Cichorioideae</taxon>
        <taxon>Cichorieae</taxon>
        <taxon>Lactucinae</taxon>
        <taxon>Lactuca</taxon>
    </lineage>
</organism>
<dbReference type="EMBL" id="CAKMRJ010005634">
    <property type="protein sequence ID" value="CAH1447951.1"/>
    <property type="molecule type" value="Genomic_DNA"/>
</dbReference>
<evidence type="ECO:0000313" key="2">
    <source>
        <dbReference type="Proteomes" id="UP001157418"/>
    </source>
</evidence>
<evidence type="ECO:0000313" key="1">
    <source>
        <dbReference type="EMBL" id="CAH1447951.1"/>
    </source>
</evidence>
<gene>
    <name evidence="1" type="ORF">LVIROSA_LOCUS33522</name>
</gene>
<dbReference type="Proteomes" id="UP001157418">
    <property type="component" value="Unassembled WGS sequence"/>
</dbReference>
<sequence length="141" mass="15926">MLESSRHHLSCASQPPCVSIPSRRRHLFAFLRPLTSPNKHRYQPILLPSWWNAVHLLRYFVVDDSEGLADVLQAADIAGSLSLIPNHWCYVSVHDSIVVVVHKVVLSSSLSPTVWYCHPSDRGGCVTCDWDWNRVLSTRVG</sequence>
<name>A0AAU9PDV2_9ASTR</name>
<proteinExistence type="predicted"/>